<proteinExistence type="inferred from homology"/>
<dbReference type="InterPro" id="IPR012677">
    <property type="entry name" value="Nucleotide-bd_a/b_plait_sf"/>
</dbReference>
<feature type="compositionally biased region" description="Low complexity" evidence="6">
    <location>
        <begin position="354"/>
        <end position="380"/>
    </location>
</feature>
<keyword evidence="3" id="KW-0866">Nonsense-mediated mRNA decay</keyword>
<comment type="subcellular location">
    <subcellularLocation>
        <location evidence="1">Nucleus</location>
    </subcellularLocation>
</comment>
<feature type="compositionally biased region" description="Gly residues" evidence="6">
    <location>
        <begin position="635"/>
        <end position="644"/>
    </location>
</feature>
<dbReference type="PROSITE" id="PS50102">
    <property type="entry name" value="RRM"/>
    <property type="match status" value="1"/>
</dbReference>
<comment type="similarity">
    <text evidence="2">Belongs to the RENT3 family.</text>
</comment>
<gene>
    <name evidence="8" type="ORF">LTR05_005992</name>
</gene>
<feature type="compositionally biased region" description="Low complexity" evidence="6">
    <location>
        <begin position="581"/>
        <end position="593"/>
    </location>
</feature>
<keyword evidence="9" id="KW-1185">Reference proteome</keyword>
<dbReference type="Pfam" id="PF03467">
    <property type="entry name" value="Smg4_UPF3"/>
    <property type="match status" value="1"/>
</dbReference>
<dbReference type="Proteomes" id="UP001309876">
    <property type="component" value="Unassembled WGS sequence"/>
</dbReference>
<feature type="region of interest" description="Disordered" evidence="6">
    <location>
        <begin position="518"/>
        <end position="545"/>
    </location>
</feature>
<feature type="compositionally biased region" description="Basic and acidic residues" evidence="6">
    <location>
        <begin position="302"/>
        <end position="312"/>
    </location>
</feature>
<feature type="compositionally biased region" description="Basic and acidic residues" evidence="6">
    <location>
        <begin position="233"/>
        <end position="261"/>
    </location>
</feature>
<dbReference type="SMART" id="SM00360">
    <property type="entry name" value="RRM"/>
    <property type="match status" value="1"/>
</dbReference>
<sequence length="671" mass="71418">MCTFAPGYSQYETKSNTMPVNTKGRGVLPVTAAQTKKPPKQQQPRPPAPRLRLIIRRLPPGLTETEFWNCIGVDWQVGKGKVDWAAYKAGKISKDLAEPSRPARAYLKVKDPSYLDQLSTQLRIVNFHDAKNSVGDPCLIGPPSLEFAPYNKIPSTRLRHDGRQGTIDQDPEFIDFLQSLTEPITKSAANEESLEARQEKATITPLVQYIKEKKANKAKEKEAAVAAKASAKKGQEVKEMKDVKENKDSKAAPPTKPEKAIAAKKGVATEVDKAKVAKATQQAMESIKKSVAEIKGQTTPKQEPKPMEKKEPVTNQPTPKRERQRGDASAAARIIGRDLGLVPKEGRASRGQRAVTSPAPAPVAPLTAVDINPSTNSPAAAKPPPPQPAPSNATKTSNVSPQPPTGPRNLRNAPPQLPALQPVATLQPSKSKSVPQPSPGARSAFLKHANPSQGVTEALLRETFSVYGTITRCEIDRKKGLGYIDFTESEALKKAMSASPIKIGNGSVVVLENRTPYKKVSQHATRSNTNSPTPNPSTPSSPRVVQASLSNIAEQAQPSATIEPTQPLVQSIEPDPAAIGATTLPTTNATPTAVNKAQNDVLSENASQTPSSPAAATPPSAPRGNNRANYRGRGYRGGKGGQFRGGSRAASSPNPNAATNTPAAPAANGKT</sequence>
<feature type="compositionally biased region" description="Low complexity" evidence="6">
    <location>
        <begin position="606"/>
        <end position="632"/>
    </location>
</feature>
<dbReference type="GO" id="GO:0005737">
    <property type="term" value="C:cytoplasm"/>
    <property type="evidence" value="ECO:0007669"/>
    <property type="project" value="TreeGrafter"/>
</dbReference>
<keyword evidence="5" id="KW-0694">RNA-binding</keyword>
<dbReference type="SUPFAM" id="SSF54928">
    <property type="entry name" value="RNA-binding domain, RBD"/>
    <property type="match status" value="2"/>
</dbReference>
<feature type="compositionally biased region" description="Low complexity" evidence="6">
    <location>
        <begin position="418"/>
        <end position="435"/>
    </location>
</feature>
<evidence type="ECO:0000256" key="3">
    <source>
        <dbReference type="ARBA" id="ARBA00023161"/>
    </source>
</evidence>
<feature type="compositionally biased region" description="Low complexity" evidence="6">
    <location>
        <begin position="645"/>
        <end position="671"/>
    </location>
</feature>
<evidence type="ECO:0000256" key="6">
    <source>
        <dbReference type="SAM" id="MobiDB-lite"/>
    </source>
</evidence>
<evidence type="ECO:0000313" key="9">
    <source>
        <dbReference type="Proteomes" id="UP001309876"/>
    </source>
</evidence>
<evidence type="ECO:0000256" key="2">
    <source>
        <dbReference type="ARBA" id="ARBA00005991"/>
    </source>
</evidence>
<reference evidence="8 9" key="1">
    <citation type="submission" date="2023-08" db="EMBL/GenBank/DDBJ databases">
        <title>Black Yeasts Isolated from many extreme environments.</title>
        <authorList>
            <person name="Coleine C."/>
            <person name="Stajich J.E."/>
            <person name="Selbmann L."/>
        </authorList>
    </citation>
    <scope>NUCLEOTIDE SEQUENCE [LARGE SCALE GENOMIC DNA]</scope>
    <source>
        <strain evidence="8 9">CCFEE 5910</strain>
    </source>
</reference>
<evidence type="ECO:0000256" key="5">
    <source>
        <dbReference type="PROSITE-ProRule" id="PRU00176"/>
    </source>
</evidence>
<evidence type="ECO:0000259" key="7">
    <source>
        <dbReference type="PROSITE" id="PS50102"/>
    </source>
</evidence>
<feature type="region of interest" description="Disordered" evidence="6">
    <location>
        <begin position="228"/>
        <end position="452"/>
    </location>
</feature>
<organism evidence="8 9">
    <name type="scientific">Lithohypha guttulata</name>
    <dbReference type="NCBI Taxonomy" id="1690604"/>
    <lineage>
        <taxon>Eukaryota</taxon>
        <taxon>Fungi</taxon>
        <taxon>Dikarya</taxon>
        <taxon>Ascomycota</taxon>
        <taxon>Pezizomycotina</taxon>
        <taxon>Eurotiomycetes</taxon>
        <taxon>Chaetothyriomycetidae</taxon>
        <taxon>Chaetothyriales</taxon>
        <taxon>Trichomeriaceae</taxon>
        <taxon>Lithohypha</taxon>
    </lineage>
</organism>
<evidence type="ECO:0000256" key="1">
    <source>
        <dbReference type="ARBA" id="ARBA00004123"/>
    </source>
</evidence>
<feature type="domain" description="RRM" evidence="7">
    <location>
        <begin position="442"/>
        <end position="523"/>
    </location>
</feature>
<evidence type="ECO:0000256" key="4">
    <source>
        <dbReference type="ARBA" id="ARBA00023242"/>
    </source>
</evidence>
<dbReference type="AlphaFoldDB" id="A0AAN7SX65"/>
<dbReference type="GO" id="GO:0005730">
    <property type="term" value="C:nucleolus"/>
    <property type="evidence" value="ECO:0007669"/>
    <property type="project" value="TreeGrafter"/>
</dbReference>
<comment type="caution">
    <text evidence="8">The sequence shown here is derived from an EMBL/GenBank/DDBJ whole genome shotgun (WGS) entry which is preliminary data.</text>
</comment>
<dbReference type="InterPro" id="IPR035979">
    <property type="entry name" value="RBD_domain_sf"/>
</dbReference>
<dbReference type="PANTHER" id="PTHR13112">
    <property type="entry name" value="UPF3 REGULATOR OF NONSENSE TRANSCRIPTS-LIKE PROTEIN"/>
    <property type="match status" value="1"/>
</dbReference>
<dbReference type="InterPro" id="IPR000504">
    <property type="entry name" value="RRM_dom"/>
</dbReference>
<dbReference type="GO" id="GO:0045727">
    <property type="term" value="P:positive regulation of translation"/>
    <property type="evidence" value="ECO:0007669"/>
    <property type="project" value="TreeGrafter"/>
</dbReference>
<dbReference type="GO" id="GO:0003729">
    <property type="term" value="F:mRNA binding"/>
    <property type="evidence" value="ECO:0007669"/>
    <property type="project" value="TreeGrafter"/>
</dbReference>
<dbReference type="Pfam" id="PF00076">
    <property type="entry name" value="RRM_1"/>
    <property type="match status" value="1"/>
</dbReference>
<evidence type="ECO:0000313" key="8">
    <source>
        <dbReference type="EMBL" id="KAK5083490.1"/>
    </source>
</evidence>
<dbReference type="InterPro" id="IPR005120">
    <property type="entry name" value="UPF3_dom"/>
</dbReference>
<keyword evidence="4" id="KW-0539">Nucleus</keyword>
<accession>A0AAN7SX65</accession>
<dbReference type="PANTHER" id="PTHR13112:SF0">
    <property type="entry name" value="FI21285P1"/>
    <property type="match status" value="1"/>
</dbReference>
<dbReference type="InterPro" id="IPR039722">
    <property type="entry name" value="Upf3"/>
</dbReference>
<dbReference type="Gene3D" id="3.30.70.330">
    <property type="match status" value="2"/>
</dbReference>
<dbReference type="CDD" id="cd00590">
    <property type="entry name" value="RRM_SF"/>
    <property type="match status" value="1"/>
</dbReference>
<dbReference type="EMBL" id="JAVRRJ010000006">
    <property type="protein sequence ID" value="KAK5083490.1"/>
    <property type="molecule type" value="Genomic_DNA"/>
</dbReference>
<name>A0AAN7SX65_9EURO</name>
<protein>
    <recommendedName>
        <fullName evidence="7">RRM domain-containing protein</fullName>
    </recommendedName>
</protein>
<dbReference type="CDD" id="cd12455">
    <property type="entry name" value="RRM_like_Smg4_UPF3"/>
    <property type="match status" value="1"/>
</dbReference>
<feature type="compositionally biased region" description="Polar residues" evidence="6">
    <location>
        <begin position="595"/>
        <end position="605"/>
    </location>
</feature>
<dbReference type="GO" id="GO:0000184">
    <property type="term" value="P:nuclear-transcribed mRNA catabolic process, nonsense-mediated decay"/>
    <property type="evidence" value="ECO:0007669"/>
    <property type="project" value="UniProtKB-KW"/>
</dbReference>
<feature type="region of interest" description="Disordered" evidence="6">
    <location>
        <begin position="574"/>
        <end position="671"/>
    </location>
</feature>